<sequence length="249" mass="27060">MSQEIAFTTHDPACDRCRAKKIRCDRVRPKCKTCKRDETQCKFSNKEPKSIQASTVAQEDIERRLGSVEDHLVEVVRTIKESENRTYLRMLQLENRLLNGILTTGGETSTATSNYSSPTMSTNTNPPVYGTGVGQMFPYETSLVCNDSQWTMIPPDLGHDFASKRIGPYQHEPVGSSGSTSGHIAGVSLADWSRRIVDSAEISGPNSSALFSEFDLSVPGELIGPDTSTFSSAGGPSGANCCCSKSHKV</sequence>
<proteinExistence type="predicted"/>
<dbReference type="InterPro" id="IPR050815">
    <property type="entry name" value="TF_fung"/>
</dbReference>
<comment type="subcellular location">
    <subcellularLocation>
        <location evidence="1">Nucleus</location>
    </subcellularLocation>
</comment>
<dbReference type="GO" id="GO:0000981">
    <property type="term" value="F:DNA-binding transcription factor activity, RNA polymerase II-specific"/>
    <property type="evidence" value="ECO:0007669"/>
    <property type="project" value="InterPro"/>
</dbReference>
<dbReference type="InterPro" id="IPR036864">
    <property type="entry name" value="Zn2-C6_fun-type_DNA-bd_sf"/>
</dbReference>
<feature type="domain" description="Zn(2)-C6 fungal-type" evidence="6">
    <location>
        <begin position="13"/>
        <end position="43"/>
    </location>
</feature>
<dbReference type="PROSITE" id="PS00463">
    <property type="entry name" value="ZN2_CY6_FUNGAL_1"/>
    <property type="match status" value="1"/>
</dbReference>
<reference evidence="7 8" key="1">
    <citation type="submission" date="2015-10" db="EMBL/GenBank/DDBJ databases">
        <title>Full genome of DAOMC 229536 Phialocephala scopiformis, a fungal endophyte of spruce producing the potent anti-insectan compound rugulosin.</title>
        <authorList>
            <consortium name="DOE Joint Genome Institute"/>
            <person name="Walker A.K."/>
            <person name="Frasz S.L."/>
            <person name="Seifert K.A."/>
            <person name="Miller J.D."/>
            <person name="Mondo S.J."/>
            <person name="Labutti K."/>
            <person name="Lipzen A."/>
            <person name="Dockter R."/>
            <person name="Kennedy M."/>
            <person name="Grigoriev I.V."/>
            <person name="Spatafora J.W."/>
        </authorList>
    </citation>
    <scope>NUCLEOTIDE SEQUENCE [LARGE SCALE GENOMIC DNA]</scope>
    <source>
        <strain evidence="7 8">CBS 120377</strain>
    </source>
</reference>
<dbReference type="CDD" id="cd00067">
    <property type="entry name" value="GAL4"/>
    <property type="match status" value="1"/>
</dbReference>
<evidence type="ECO:0000313" key="8">
    <source>
        <dbReference type="Proteomes" id="UP000070700"/>
    </source>
</evidence>
<dbReference type="Gene3D" id="4.10.240.10">
    <property type="entry name" value="Zn(2)-C6 fungal-type DNA-binding domain"/>
    <property type="match status" value="1"/>
</dbReference>
<dbReference type="SMART" id="SM00066">
    <property type="entry name" value="GAL4"/>
    <property type="match status" value="1"/>
</dbReference>
<dbReference type="GeneID" id="28822532"/>
<dbReference type="RefSeq" id="XP_018076023.1">
    <property type="nucleotide sequence ID" value="XM_018212806.1"/>
</dbReference>
<keyword evidence="4" id="KW-0804">Transcription</keyword>
<name>A0A194XNB9_MOLSC</name>
<evidence type="ECO:0000256" key="1">
    <source>
        <dbReference type="ARBA" id="ARBA00004123"/>
    </source>
</evidence>
<dbReference type="KEGG" id="psco:LY89DRAFT_664845"/>
<protein>
    <recommendedName>
        <fullName evidence="6">Zn(2)-C6 fungal-type domain-containing protein</fullName>
    </recommendedName>
</protein>
<dbReference type="InParanoid" id="A0A194XNB9"/>
<evidence type="ECO:0000313" key="7">
    <source>
        <dbReference type="EMBL" id="KUJ21668.1"/>
    </source>
</evidence>
<keyword evidence="8" id="KW-1185">Reference proteome</keyword>
<dbReference type="AlphaFoldDB" id="A0A194XNB9"/>
<dbReference type="Pfam" id="PF00172">
    <property type="entry name" value="Zn_clus"/>
    <property type="match status" value="1"/>
</dbReference>
<dbReference type="EMBL" id="KQ947407">
    <property type="protein sequence ID" value="KUJ21668.1"/>
    <property type="molecule type" value="Genomic_DNA"/>
</dbReference>
<gene>
    <name evidence="7" type="ORF">LY89DRAFT_664845</name>
</gene>
<organism evidence="7 8">
    <name type="scientific">Mollisia scopiformis</name>
    <name type="common">Conifer needle endophyte fungus</name>
    <name type="synonym">Phialocephala scopiformis</name>
    <dbReference type="NCBI Taxonomy" id="149040"/>
    <lineage>
        <taxon>Eukaryota</taxon>
        <taxon>Fungi</taxon>
        <taxon>Dikarya</taxon>
        <taxon>Ascomycota</taxon>
        <taxon>Pezizomycotina</taxon>
        <taxon>Leotiomycetes</taxon>
        <taxon>Helotiales</taxon>
        <taxon>Mollisiaceae</taxon>
        <taxon>Mollisia</taxon>
    </lineage>
</organism>
<accession>A0A194XNB9</accession>
<dbReference type="GO" id="GO:0005634">
    <property type="term" value="C:nucleus"/>
    <property type="evidence" value="ECO:0007669"/>
    <property type="project" value="UniProtKB-SubCell"/>
</dbReference>
<dbReference type="PROSITE" id="PS50048">
    <property type="entry name" value="ZN2_CY6_FUNGAL_2"/>
    <property type="match status" value="1"/>
</dbReference>
<dbReference type="SUPFAM" id="SSF57701">
    <property type="entry name" value="Zn2/Cys6 DNA-binding domain"/>
    <property type="match status" value="1"/>
</dbReference>
<keyword evidence="5" id="KW-0539">Nucleus</keyword>
<evidence type="ECO:0000259" key="6">
    <source>
        <dbReference type="PROSITE" id="PS50048"/>
    </source>
</evidence>
<keyword evidence="3" id="KW-0805">Transcription regulation</keyword>
<evidence type="ECO:0000256" key="2">
    <source>
        <dbReference type="ARBA" id="ARBA00022723"/>
    </source>
</evidence>
<dbReference type="GO" id="GO:0008270">
    <property type="term" value="F:zinc ion binding"/>
    <property type="evidence" value="ECO:0007669"/>
    <property type="project" value="InterPro"/>
</dbReference>
<evidence type="ECO:0000256" key="5">
    <source>
        <dbReference type="ARBA" id="ARBA00023242"/>
    </source>
</evidence>
<dbReference type="InterPro" id="IPR001138">
    <property type="entry name" value="Zn2Cys6_DnaBD"/>
</dbReference>
<evidence type="ECO:0000256" key="3">
    <source>
        <dbReference type="ARBA" id="ARBA00023015"/>
    </source>
</evidence>
<dbReference type="OrthoDB" id="2399539at2759"/>
<dbReference type="PANTHER" id="PTHR47338">
    <property type="entry name" value="ZN(II)2CYS6 TRANSCRIPTION FACTOR (EUROFUNG)-RELATED"/>
    <property type="match status" value="1"/>
</dbReference>
<evidence type="ECO:0000256" key="4">
    <source>
        <dbReference type="ARBA" id="ARBA00023163"/>
    </source>
</evidence>
<dbReference type="Proteomes" id="UP000070700">
    <property type="component" value="Unassembled WGS sequence"/>
</dbReference>
<dbReference type="PANTHER" id="PTHR47338:SF5">
    <property type="entry name" value="ZN(II)2CYS6 TRANSCRIPTION FACTOR (EUROFUNG)"/>
    <property type="match status" value="1"/>
</dbReference>
<keyword evidence="2" id="KW-0479">Metal-binding</keyword>